<comment type="caution">
    <text evidence="2">The sequence shown here is derived from an EMBL/GenBank/DDBJ whole genome shotgun (WGS) entry which is preliminary data.</text>
</comment>
<gene>
    <name evidence="2" type="ORF">EEJ31_04820</name>
</gene>
<evidence type="ECO:0000313" key="2">
    <source>
        <dbReference type="EMBL" id="RNE64189.1"/>
    </source>
</evidence>
<dbReference type="EMBL" id="RDSR01000005">
    <property type="protein sequence ID" value="RNE64189.1"/>
    <property type="molecule type" value="Genomic_DNA"/>
</dbReference>
<dbReference type="Pfam" id="PF24831">
    <property type="entry name" value="DUF7715"/>
    <property type="match status" value="1"/>
</dbReference>
<dbReference type="OrthoDB" id="3476326at2"/>
<name>A0A3M8LH08_9MICO</name>
<organism evidence="2 3">
    <name type="scientific">Cryobacterium tepidiphilum</name>
    <dbReference type="NCBI Taxonomy" id="2486026"/>
    <lineage>
        <taxon>Bacteria</taxon>
        <taxon>Bacillati</taxon>
        <taxon>Actinomycetota</taxon>
        <taxon>Actinomycetes</taxon>
        <taxon>Micrococcales</taxon>
        <taxon>Microbacteriaceae</taxon>
        <taxon>Cryobacterium</taxon>
    </lineage>
</organism>
<dbReference type="InterPro" id="IPR056132">
    <property type="entry name" value="DUF7715"/>
</dbReference>
<feature type="domain" description="DUF7715" evidence="1">
    <location>
        <begin position="2"/>
        <end position="120"/>
    </location>
</feature>
<dbReference type="Proteomes" id="UP000279859">
    <property type="component" value="Unassembled WGS sequence"/>
</dbReference>
<protein>
    <recommendedName>
        <fullName evidence="1">DUF7715 domain-containing protein</fullName>
    </recommendedName>
</protein>
<proteinExistence type="predicted"/>
<evidence type="ECO:0000259" key="1">
    <source>
        <dbReference type="Pfam" id="PF24831"/>
    </source>
</evidence>
<dbReference type="RefSeq" id="WP_123045147.1">
    <property type="nucleotide sequence ID" value="NZ_RDSR01000005.1"/>
</dbReference>
<dbReference type="AlphaFoldDB" id="A0A3M8LH08"/>
<reference evidence="2 3" key="1">
    <citation type="submission" date="2018-11" db="EMBL/GenBank/DDBJ databases">
        <title>Cryobacterium sp. nov., isolated from rhizosphere soil of lettuce.</title>
        <authorList>
            <person name="Wang Y."/>
        </authorList>
    </citation>
    <scope>NUCLEOTIDE SEQUENCE [LARGE SCALE GENOMIC DNA]</scope>
    <source>
        <strain evidence="2 3">NEAU-85</strain>
    </source>
</reference>
<accession>A0A3M8LH08</accession>
<evidence type="ECO:0000313" key="3">
    <source>
        <dbReference type="Proteomes" id="UP000279859"/>
    </source>
</evidence>
<keyword evidence="3" id="KW-1185">Reference proteome</keyword>
<sequence>MATRKTQGSREGDFSRTIEGELVFDAGPCTGVADDGEWDCECSIAFRGVATGELTTTAVVADLPMRLKEYQEAVCDGLALKGVCSDCALECARAAWKLAMRWPTGTVIERHQTRFAPRQRQQS</sequence>